<gene>
    <name evidence="2" type="primary">LOC110725781</name>
</gene>
<name>A0A803LHM6_CHEQI</name>
<reference evidence="2" key="2">
    <citation type="submission" date="2021-03" db="UniProtKB">
        <authorList>
            <consortium name="EnsemblPlants"/>
        </authorList>
    </citation>
    <scope>IDENTIFICATION</scope>
</reference>
<dbReference type="Proteomes" id="UP000596660">
    <property type="component" value="Unplaced"/>
</dbReference>
<dbReference type="PANTHER" id="PTHR42905:SF5">
    <property type="entry name" value="CARBOXYVINYL-CARBOXYPHOSPHONATE PHOSPHORYLMUTASE, CHLOROPLASTIC"/>
    <property type="match status" value="1"/>
</dbReference>
<dbReference type="Pfam" id="PF13714">
    <property type="entry name" value="PEP_mutase"/>
    <property type="match status" value="1"/>
</dbReference>
<dbReference type="CDD" id="cd00377">
    <property type="entry name" value="ICL_PEPM"/>
    <property type="match status" value="1"/>
</dbReference>
<evidence type="ECO:0000313" key="2">
    <source>
        <dbReference type="EnsemblPlants" id="AUR62013473-RA:cds"/>
    </source>
</evidence>
<dbReference type="KEGG" id="cqi:110725781"/>
<dbReference type="GO" id="GO:0016833">
    <property type="term" value="F:oxo-acid-lyase activity"/>
    <property type="evidence" value="ECO:0007669"/>
    <property type="project" value="UniProtKB-ARBA"/>
</dbReference>
<dbReference type="InterPro" id="IPR015813">
    <property type="entry name" value="Pyrv/PenolPyrv_kinase-like_dom"/>
</dbReference>
<dbReference type="FunFam" id="3.20.20.60:FF:000009">
    <property type="entry name" value="2-methylisocitrate lyase"/>
    <property type="match status" value="1"/>
</dbReference>
<keyword evidence="3" id="KW-1185">Reference proteome</keyword>
<reference evidence="2" key="1">
    <citation type="journal article" date="2017" name="Nature">
        <title>The genome of Chenopodium quinoa.</title>
        <authorList>
            <person name="Jarvis D.E."/>
            <person name="Ho Y.S."/>
            <person name="Lightfoot D.J."/>
            <person name="Schmoeckel S.M."/>
            <person name="Li B."/>
            <person name="Borm T.J.A."/>
            <person name="Ohyanagi H."/>
            <person name="Mineta K."/>
            <person name="Michell C.T."/>
            <person name="Saber N."/>
            <person name="Kharbatia N.M."/>
            <person name="Rupper R.R."/>
            <person name="Sharp A.R."/>
            <person name="Dally N."/>
            <person name="Boughton B.A."/>
            <person name="Woo Y.H."/>
            <person name="Gao G."/>
            <person name="Schijlen E.G.W.M."/>
            <person name="Guo X."/>
            <person name="Momin A.A."/>
            <person name="Negrao S."/>
            <person name="Al-Babili S."/>
            <person name="Gehring C."/>
            <person name="Roessner U."/>
            <person name="Jung C."/>
            <person name="Murphy K."/>
            <person name="Arold S.T."/>
            <person name="Gojobori T."/>
            <person name="van der Linden C.G."/>
            <person name="van Loo E.N."/>
            <person name="Jellen E.N."/>
            <person name="Maughan P.J."/>
            <person name="Tester M."/>
        </authorList>
    </citation>
    <scope>NUCLEOTIDE SEQUENCE [LARGE SCALE GENOMIC DNA]</scope>
    <source>
        <strain evidence="2">cv. PI 614886</strain>
    </source>
</reference>
<dbReference type="RefSeq" id="XP_021760941.1">
    <property type="nucleotide sequence ID" value="XM_021905249.1"/>
</dbReference>
<dbReference type="Gramene" id="AUR62013473-RA">
    <property type="protein sequence ID" value="AUR62013473-RA:cds"/>
    <property type="gene ID" value="AUR62013473"/>
</dbReference>
<dbReference type="PANTHER" id="PTHR42905">
    <property type="entry name" value="PHOSPHOENOLPYRUVATE CARBOXYLASE"/>
    <property type="match status" value="1"/>
</dbReference>
<sequence>MGSLAETNAATGRTTVHRLIAEEGSVLMPGIQDPFSAAICAKTGFKACFVSGFGVSAALLGLPDFGLLTTAEVVDTVARITAANPTLCVVVDGDTGGGGPLNVQRFIKQLIAAGAKGVFLEDQVWPKKCGHMRGKSVVPAEEHALKIAAAREAIGDSDFFLVARTDARAPHGLQEAIRRANLYRESGADATFVEAPANIDELNEVVNGVKGLRIANMIEGGKTPLHTPAEFKEMGFHLIAHSLSTLYATTKALVGIMRVLKDKGTTRDDLDKMVTFSEFNEMIGLESWYEMEQKFKNFTPKSLES</sequence>
<dbReference type="InterPro" id="IPR018523">
    <property type="entry name" value="Isocitrate_lyase_ph_CS"/>
</dbReference>
<dbReference type="EnsemblPlants" id="AUR62013473-RA">
    <property type="protein sequence ID" value="AUR62013473-RA:cds"/>
    <property type="gene ID" value="AUR62013473"/>
</dbReference>
<dbReference type="OrthoDB" id="429143at2759"/>
<dbReference type="SMR" id="A0A803LHM6"/>
<accession>A0A803LHM6</accession>
<evidence type="ECO:0000256" key="1">
    <source>
        <dbReference type="ARBA" id="ARBA00061405"/>
    </source>
</evidence>
<protein>
    <submittedName>
        <fullName evidence="2">Uncharacterized protein</fullName>
    </submittedName>
</protein>
<dbReference type="InterPro" id="IPR039556">
    <property type="entry name" value="ICL/PEPM"/>
</dbReference>
<dbReference type="Gene3D" id="3.20.20.60">
    <property type="entry name" value="Phosphoenolpyruvate-binding domains"/>
    <property type="match status" value="1"/>
</dbReference>
<dbReference type="GeneID" id="110725781"/>
<dbReference type="SUPFAM" id="SSF51621">
    <property type="entry name" value="Phosphoenolpyruvate/pyruvate domain"/>
    <property type="match status" value="1"/>
</dbReference>
<dbReference type="OMA" id="HQNAAMI"/>
<comment type="similarity">
    <text evidence="1">Belongs to the isocitrate lyase/PEP mutase superfamily.</text>
</comment>
<proteinExistence type="inferred from homology"/>
<dbReference type="AlphaFoldDB" id="A0A803LHM6"/>
<dbReference type="InterPro" id="IPR040442">
    <property type="entry name" value="Pyrv_kinase-like_dom_sf"/>
</dbReference>
<organism evidence="2 3">
    <name type="scientific">Chenopodium quinoa</name>
    <name type="common">Quinoa</name>
    <dbReference type="NCBI Taxonomy" id="63459"/>
    <lineage>
        <taxon>Eukaryota</taxon>
        <taxon>Viridiplantae</taxon>
        <taxon>Streptophyta</taxon>
        <taxon>Embryophyta</taxon>
        <taxon>Tracheophyta</taxon>
        <taxon>Spermatophyta</taxon>
        <taxon>Magnoliopsida</taxon>
        <taxon>eudicotyledons</taxon>
        <taxon>Gunneridae</taxon>
        <taxon>Pentapetalae</taxon>
        <taxon>Caryophyllales</taxon>
        <taxon>Chenopodiaceae</taxon>
        <taxon>Chenopodioideae</taxon>
        <taxon>Atripliceae</taxon>
        <taxon>Chenopodium</taxon>
    </lineage>
</organism>
<evidence type="ECO:0000313" key="3">
    <source>
        <dbReference type="Proteomes" id="UP000596660"/>
    </source>
</evidence>
<dbReference type="PROSITE" id="PS00161">
    <property type="entry name" value="ISOCITRATE_LYASE"/>
    <property type="match status" value="1"/>
</dbReference>